<evidence type="ECO:0000313" key="1">
    <source>
        <dbReference type="EMBL" id="MFF0452454.1"/>
    </source>
</evidence>
<evidence type="ECO:0000313" key="2">
    <source>
        <dbReference type="Proteomes" id="UP001601521"/>
    </source>
</evidence>
<keyword evidence="2" id="KW-1185">Reference proteome</keyword>
<proteinExistence type="predicted"/>
<gene>
    <name evidence="1" type="ORF">ACFYTH_03675</name>
</gene>
<name>A0ABW6NBH3_9NOCA</name>
<dbReference type="EMBL" id="JBIALX010000001">
    <property type="protein sequence ID" value="MFF0452454.1"/>
    <property type="molecule type" value="Genomic_DNA"/>
</dbReference>
<reference evidence="1 2" key="1">
    <citation type="submission" date="2024-10" db="EMBL/GenBank/DDBJ databases">
        <title>The Natural Products Discovery Center: Release of the First 8490 Sequenced Strains for Exploring Actinobacteria Biosynthetic Diversity.</title>
        <authorList>
            <person name="Kalkreuter E."/>
            <person name="Kautsar S.A."/>
            <person name="Yang D."/>
            <person name="Bader C.D."/>
            <person name="Teijaro C.N."/>
            <person name="Fluegel L."/>
            <person name="Davis C.M."/>
            <person name="Simpson J.R."/>
            <person name="Lauterbach L."/>
            <person name="Steele A.D."/>
            <person name="Gui C."/>
            <person name="Meng S."/>
            <person name="Li G."/>
            <person name="Viehrig K."/>
            <person name="Ye F."/>
            <person name="Su P."/>
            <person name="Kiefer A.F."/>
            <person name="Nichols A."/>
            <person name="Cepeda A.J."/>
            <person name="Yan W."/>
            <person name="Fan B."/>
            <person name="Jiang Y."/>
            <person name="Adhikari A."/>
            <person name="Zheng C.-J."/>
            <person name="Schuster L."/>
            <person name="Cowan T.M."/>
            <person name="Smanski M.J."/>
            <person name="Chevrette M.G."/>
            <person name="De Carvalho L.P.S."/>
            <person name="Shen B."/>
        </authorList>
    </citation>
    <scope>NUCLEOTIDE SEQUENCE [LARGE SCALE GENOMIC DNA]</scope>
    <source>
        <strain evidence="1 2">NPDC004550</strain>
    </source>
</reference>
<dbReference type="RefSeq" id="WP_387248869.1">
    <property type="nucleotide sequence ID" value="NZ_JBIALX010000001.1"/>
</dbReference>
<dbReference type="Proteomes" id="UP001601521">
    <property type="component" value="Unassembled WGS sequence"/>
</dbReference>
<comment type="caution">
    <text evidence="1">The sequence shown here is derived from an EMBL/GenBank/DDBJ whole genome shotgun (WGS) entry which is preliminary data.</text>
</comment>
<accession>A0ABW6NBH3</accession>
<organism evidence="1 2">
    <name type="scientific">Nocardia africana</name>
    <dbReference type="NCBI Taxonomy" id="134964"/>
    <lineage>
        <taxon>Bacteria</taxon>
        <taxon>Bacillati</taxon>
        <taxon>Actinomycetota</taxon>
        <taxon>Actinomycetes</taxon>
        <taxon>Mycobacteriales</taxon>
        <taxon>Nocardiaceae</taxon>
        <taxon>Nocardia</taxon>
    </lineage>
</organism>
<protein>
    <submittedName>
        <fullName evidence="1">Uncharacterized protein</fullName>
    </submittedName>
</protein>
<sequence>MSVDRVDADVLDVRARSGTAVSAPGVTAHRYYRAIAVDLADGGINHVTREILPRS</sequence>